<dbReference type="RefSeq" id="WP_195866938.1">
    <property type="nucleotide sequence ID" value="NZ_JADPKZ010000023.1"/>
</dbReference>
<dbReference type="CDD" id="cd06223">
    <property type="entry name" value="PRTases_typeI"/>
    <property type="match status" value="1"/>
</dbReference>
<dbReference type="Gene3D" id="3.40.50.2020">
    <property type="match status" value="1"/>
</dbReference>
<keyword evidence="2" id="KW-0805">Transcription regulation</keyword>
<sequence>MQRHERIIRLTRRLVERPMAPISISALADAWGAAKSTLSEDVQLVREVLAEDGSGRVETLVGAQGGVRFVPQVARDRAEAFLWDVARRLASPDRVIAGEFLYASDVLGDPDVIDTAGAMVASRFAHAGVEVVVTVETKGIPLAASAARYLHAPLAIVRREQRVTEGASLTTHYVSGSAKRIQTMSLSTRLVPRGARALIVDDFMRAGATARAVAELIGEFGGEVCGTAVFMATSQPAQKMVADYVALLEVGPVREGGFDVRPNLGALERRASHVD</sequence>
<dbReference type="Gene3D" id="1.10.10.10">
    <property type="entry name" value="Winged helix-like DNA-binding domain superfamily/Winged helix DNA-binding domain"/>
    <property type="match status" value="1"/>
</dbReference>
<evidence type="ECO:0000259" key="6">
    <source>
        <dbReference type="Pfam" id="PF00156"/>
    </source>
</evidence>
<dbReference type="InterPro" id="IPR010078">
    <property type="entry name" value="PurR_Bsub"/>
</dbReference>
<evidence type="ECO:0000256" key="2">
    <source>
        <dbReference type="ARBA" id="ARBA00023015"/>
    </source>
</evidence>
<gene>
    <name evidence="8" type="primary">purR</name>
    <name evidence="8" type="ORF">IW967_01875</name>
</gene>
<accession>A0ABS0F028</accession>
<evidence type="ECO:0000256" key="5">
    <source>
        <dbReference type="ARBA" id="ARBA00049656"/>
    </source>
</evidence>
<dbReference type="InterPro" id="IPR036388">
    <property type="entry name" value="WH-like_DNA-bd_sf"/>
</dbReference>
<dbReference type="Proteomes" id="UP000642910">
    <property type="component" value="Unassembled WGS sequence"/>
</dbReference>
<dbReference type="InterPro" id="IPR029057">
    <property type="entry name" value="PRTase-like"/>
</dbReference>
<proteinExistence type="inferred from homology"/>
<dbReference type="PANTHER" id="PTHR43864">
    <property type="entry name" value="HYPOXANTHINE/GUANINE PHOSPHORIBOSYLTRANSFERASE"/>
    <property type="match status" value="1"/>
</dbReference>
<dbReference type="InterPro" id="IPR000836">
    <property type="entry name" value="PRTase_dom"/>
</dbReference>
<dbReference type="NCBIfam" id="TIGR01743">
    <property type="entry name" value="purR_Bsub"/>
    <property type="match status" value="1"/>
</dbReference>
<organism evidence="8 9">
    <name type="scientific">Alicyclobacillus mali</name>
    <name type="common">ex Roth et al. 2021</name>
    <dbReference type="NCBI Taxonomy" id="1123961"/>
    <lineage>
        <taxon>Bacteria</taxon>
        <taxon>Bacillati</taxon>
        <taxon>Bacillota</taxon>
        <taxon>Bacilli</taxon>
        <taxon>Bacillales</taxon>
        <taxon>Alicyclobacillaceae</taxon>
        <taxon>Alicyclobacillus</taxon>
    </lineage>
</organism>
<dbReference type="SUPFAM" id="SSF46785">
    <property type="entry name" value="Winged helix' DNA-binding domain"/>
    <property type="match status" value="1"/>
</dbReference>
<reference evidence="8 9" key="1">
    <citation type="submission" date="2020-11" db="EMBL/GenBank/DDBJ databases">
        <title>Genomic insight of Alicyclobacillus mali FL 18 reveals a new arsenic-resistant strain, with potential in environmental biotechnology.</title>
        <authorList>
            <person name="Fiorentino G."/>
            <person name="Gallo G."/>
            <person name="Aulitto M."/>
        </authorList>
    </citation>
    <scope>NUCLEOTIDE SEQUENCE [LARGE SCALE GENOMIC DNA]</scope>
    <source>
        <strain evidence="8 9">FL 18</strain>
    </source>
</reference>
<name>A0ABS0F028_9BACL</name>
<dbReference type="InterPro" id="IPR015265">
    <property type="entry name" value="PuR_N"/>
</dbReference>
<comment type="similarity">
    <text evidence="5">Belongs to the purine/pyrimidine phosphoribosyltransferase family. PurR subfamily.</text>
</comment>
<evidence type="ECO:0000313" key="9">
    <source>
        <dbReference type="Proteomes" id="UP000642910"/>
    </source>
</evidence>
<dbReference type="SUPFAM" id="SSF53271">
    <property type="entry name" value="PRTase-like"/>
    <property type="match status" value="1"/>
</dbReference>
<comment type="subunit">
    <text evidence="1">Homodimer.</text>
</comment>
<comment type="caution">
    <text evidence="8">The sequence shown here is derived from an EMBL/GenBank/DDBJ whole genome shotgun (WGS) entry which is preliminary data.</text>
</comment>
<evidence type="ECO:0000256" key="1">
    <source>
        <dbReference type="ARBA" id="ARBA00011738"/>
    </source>
</evidence>
<keyword evidence="4" id="KW-0804">Transcription</keyword>
<dbReference type="InterPro" id="IPR050118">
    <property type="entry name" value="Pur/Pyrimidine_PRTase"/>
</dbReference>
<evidence type="ECO:0000256" key="4">
    <source>
        <dbReference type="ARBA" id="ARBA00023163"/>
    </source>
</evidence>
<feature type="domain" description="Phosphoribosyltransferase" evidence="6">
    <location>
        <begin position="128"/>
        <end position="245"/>
    </location>
</feature>
<protein>
    <submittedName>
        <fullName evidence="8">Pur operon repressor</fullName>
    </submittedName>
</protein>
<dbReference type="PANTHER" id="PTHR43864:SF2">
    <property type="entry name" value="PUR OPERON REPRESSOR"/>
    <property type="match status" value="1"/>
</dbReference>
<dbReference type="Pfam" id="PF09182">
    <property type="entry name" value="PuR_N"/>
    <property type="match status" value="1"/>
</dbReference>
<evidence type="ECO:0000259" key="7">
    <source>
        <dbReference type="Pfam" id="PF09182"/>
    </source>
</evidence>
<dbReference type="Pfam" id="PF00156">
    <property type="entry name" value="Pribosyltran"/>
    <property type="match status" value="1"/>
</dbReference>
<evidence type="ECO:0000313" key="8">
    <source>
        <dbReference type="EMBL" id="MBF8376625.1"/>
    </source>
</evidence>
<evidence type="ECO:0000256" key="3">
    <source>
        <dbReference type="ARBA" id="ARBA00023125"/>
    </source>
</evidence>
<feature type="domain" description="Bacterial purine repressor N-terminal" evidence="7">
    <location>
        <begin position="2"/>
        <end position="71"/>
    </location>
</feature>
<keyword evidence="9" id="KW-1185">Reference proteome</keyword>
<keyword evidence="3" id="KW-0238">DNA-binding</keyword>
<dbReference type="EMBL" id="JADPKZ010000023">
    <property type="protein sequence ID" value="MBF8376625.1"/>
    <property type="molecule type" value="Genomic_DNA"/>
</dbReference>
<dbReference type="InterPro" id="IPR036390">
    <property type="entry name" value="WH_DNA-bd_sf"/>
</dbReference>